<evidence type="ECO:0000313" key="5">
    <source>
        <dbReference type="Proteomes" id="UP000291269"/>
    </source>
</evidence>
<name>A0A4Q2K9R7_9FIRM</name>
<dbReference type="SUPFAM" id="SSF55729">
    <property type="entry name" value="Acyl-CoA N-acyltransferases (Nat)"/>
    <property type="match status" value="1"/>
</dbReference>
<feature type="domain" description="N-acetyltransferase" evidence="3">
    <location>
        <begin position="5"/>
        <end position="164"/>
    </location>
</feature>
<accession>A0A4Q2K9R7</accession>
<dbReference type="GO" id="GO:0016747">
    <property type="term" value="F:acyltransferase activity, transferring groups other than amino-acyl groups"/>
    <property type="evidence" value="ECO:0007669"/>
    <property type="project" value="InterPro"/>
</dbReference>
<comment type="caution">
    <text evidence="4">The sequence shown here is derived from an EMBL/GenBank/DDBJ whole genome shotgun (WGS) entry which is preliminary data.</text>
</comment>
<dbReference type="Gene3D" id="3.40.630.30">
    <property type="match status" value="1"/>
</dbReference>
<evidence type="ECO:0000313" key="4">
    <source>
        <dbReference type="EMBL" id="RXZ61388.1"/>
    </source>
</evidence>
<evidence type="ECO:0000256" key="1">
    <source>
        <dbReference type="ARBA" id="ARBA00022679"/>
    </source>
</evidence>
<gene>
    <name evidence="4" type="ORF">ESZ91_03085</name>
</gene>
<dbReference type="InterPro" id="IPR050832">
    <property type="entry name" value="Bact_Acetyltransf"/>
</dbReference>
<dbReference type="Proteomes" id="UP000291269">
    <property type="component" value="Unassembled WGS sequence"/>
</dbReference>
<keyword evidence="2" id="KW-0012">Acyltransferase</keyword>
<reference evidence="4 5" key="1">
    <citation type="journal article" date="2019" name="Gut">
        <title>Antibiotics-induced monodominance of a novel gut bacterial order.</title>
        <authorList>
            <person name="Hildebrand F."/>
            <person name="Moitinho-Silva L."/>
            <person name="Blasche S."/>
            <person name="Jahn M.T."/>
            <person name="Gossmann T.I."/>
            <person name="Heuerta-Cepas J."/>
            <person name="Hercog R."/>
            <person name="Luetge M."/>
            <person name="Bahram M."/>
            <person name="Pryszlak A."/>
            <person name="Alves R.J."/>
            <person name="Waszak S.M."/>
            <person name="Zhu A."/>
            <person name="Ye L."/>
            <person name="Costea P.I."/>
            <person name="Aalvink S."/>
            <person name="Belzer C."/>
            <person name="Forslund S.K."/>
            <person name="Sunagawa S."/>
            <person name="Hentschel U."/>
            <person name="Merten C."/>
            <person name="Patil K.R."/>
            <person name="Benes V."/>
            <person name="Bork P."/>
        </authorList>
    </citation>
    <scope>NUCLEOTIDE SEQUENCE [LARGE SCALE GENOMIC DNA]</scope>
    <source>
        <strain evidence="4 5">HDS1380</strain>
    </source>
</reference>
<dbReference type="Pfam" id="PF00583">
    <property type="entry name" value="Acetyltransf_1"/>
    <property type="match status" value="1"/>
</dbReference>
<keyword evidence="1 4" id="KW-0808">Transferase</keyword>
<keyword evidence="5" id="KW-1185">Reference proteome</keyword>
<proteinExistence type="predicted"/>
<dbReference type="OrthoDB" id="9773249at2"/>
<dbReference type="PANTHER" id="PTHR43877">
    <property type="entry name" value="AMINOALKYLPHOSPHONATE N-ACETYLTRANSFERASE-RELATED-RELATED"/>
    <property type="match status" value="1"/>
</dbReference>
<evidence type="ECO:0000256" key="2">
    <source>
        <dbReference type="ARBA" id="ARBA00023315"/>
    </source>
</evidence>
<organism evidence="4 5">
    <name type="scientific">Candidatus Borkfalkia ceftriaxoniphila</name>
    <dbReference type="NCBI Taxonomy" id="2508949"/>
    <lineage>
        <taxon>Bacteria</taxon>
        <taxon>Bacillati</taxon>
        <taxon>Bacillota</taxon>
        <taxon>Clostridia</taxon>
        <taxon>Christensenellales</taxon>
        <taxon>Christensenellaceae</taxon>
        <taxon>Candidatus Borkfalkia</taxon>
    </lineage>
</organism>
<protein>
    <submittedName>
        <fullName evidence="4">GNAT family N-acetyltransferase</fullName>
    </submittedName>
</protein>
<dbReference type="InterPro" id="IPR016181">
    <property type="entry name" value="Acyl_CoA_acyltransferase"/>
</dbReference>
<dbReference type="InterPro" id="IPR000182">
    <property type="entry name" value="GNAT_dom"/>
</dbReference>
<evidence type="ECO:0000259" key="3">
    <source>
        <dbReference type="PROSITE" id="PS51186"/>
    </source>
</evidence>
<dbReference type="PROSITE" id="PS51186">
    <property type="entry name" value="GNAT"/>
    <property type="match status" value="1"/>
</dbReference>
<sequence>MDTKLILREVLPADYARLATLASRLWHAAYDDIPEIGSAQVGYMLEKFQSVPALTEQVSAHGYTYYFVECGGKIAGYTGVKEEEDALFLSKLYLDPAFIGKGIGQKTLACVRMIAENLRLARIYLTVNKHNKRAIAAYERFGFARTEEAASDIGGGFVMDDYIYTYDL</sequence>
<dbReference type="EMBL" id="SDOZ01000002">
    <property type="protein sequence ID" value="RXZ61388.1"/>
    <property type="molecule type" value="Genomic_DNA"/>
</dbReference>
<dbReference type="AlphaFoldDB" id="A0A4Q2K9R7"/>
<dbReference type="CDD" id="cd04301">
    <property type="entry name" value="NAT_SF"/>
    <property type="match status" value="1"/>
</dbReference>